<dbReference type="Proteomes" id="UP000054404">
    <property type="component" value="Unassembled WGS sequence"/>
</dbReference>
<dbReference type="Pfam" id="PF13238">
    <property type="entry name" value="AAA_18"/>
    <property type="match status" value="1"/>
</dbReference>
<reference evidence="1 3" key="1">
    <citation type="submission" date="2015-11" db="EMBL/GenBank/DDBJ databases">
        <title>Draft Genome Sequence of the Type Strain Trueperella bernardiae LCDC 89-0504T, Isolated from Blood Culture.</title>
        <authorList>
            <person name="Bernier A.-M."/>
            <person name="Bernard K."/>
        </authorList>
    </citation>
    <scope>NUCLEOTIDE SEQUENCE [LARGE SCALE GENOMIC DNA]</scope>
    <source>
        <strain evidence="1 3">LCDC 89-0504</strain>
    </source>
</reference>
<sequence length="182" mass="20304">MNDHPANTAARACIVAEQIGPGRCLVGIDGRSGSGKTTLARALAVLLERRVEIIEVELFIGGWDALTSDIGRVAELARDLRRGHATARAWDWHEGRWGRNVWIPQTGEADVVIITGCGATSAPVREHLDLTVWIEAPEAVRRERVRARDPYDWSAHWDTWARQEEALLAQFPSNARNDLILR</sequence>
<accession>A0A0W1KMI8</accession>
<evidence type="ECO:0000313" key="3">
    <source>
        <dbReference type="Proteomes" id="UP000054404"/>
    </source>
</evidence>
<dbReference type="OrthoDB" id="3173333at2"/>
<organism evidence="1 3">
    <name type="scientific">Trueperella bernardiae</name>
    <dbReference type="NCBI Taxonomy" id="59561"/>
    <lineage>
        <taxon>Bacteria</taxon>
        <taxon>Bacillati</taxon>
        <taxon>Actinomycetota</taxon>
        <taxon>Actinomycetes</taxon>
        <taxon>Actinomycetales</taxon>
        <taxon>Actinomycetaceae</taxon>
        <taxon>Trueperella</taxon>
    </lineage>
</organism>
<protein>
    <submittedName>
        <fullName evidence="1">Cytidylate kinase</fullName>
        <ecNumber evidence="1">2.7.4.25</ecNumber>
    </submittedName>
</protein>
<name>A0A0W1KMI8_9ACTO</name>
<comment type="caution">
    <text evidence="1">The sequence shown here is derived from an EMBL/GenBank/DDBJ whole genome shotgun (WGS) entry which is preliminary data.</text>
</comment>
<keyword evidence="3" id="KW-1185">Reference proteome</keyword>
<proteinExistence type="predicted"/>
<dbReference type="EMBL" id="JASPDQ010000002">
    <property type="protein sequence ID" value="MDK8601151.1"/>
    <property type="molecule type" value="Genomic_DNA"/>
</dbReference>
<dbReference type="AlphaFoldDB" id="A0A0W1KMI8"/>
<dbReference type="InterPro" id="IPR027417">
    <property type="entry name" value="P-loop_NTPase"/>
</dbReference>
<dbReference type="Proteomes" id="UP001225576">
    <property type="component" value="Unassembled WGS sequence"/>
</dbReference>
<dbReference type="STRING" id="59561.AQZ59_00355"/>
<keyword evidence="1" id="KW-0808">Transferase</keyword>
<dbReference type="EC" id="2.7.4.25" evidence="1"/>
<evidence type="ECO:0000313" key="2">
    <source>
        <dbReference type="EMBL" id="MDK8601151.1"/>
    </source>
</evidence>
<dbReference type="GO" id="GO:0016301">
    <property type="term" value="F:kinase activity"/>
    <property type="evidence" value="ECO:0007669"/>
    <property type="project" value="UniProtKB-KW"/>
</dbReference>
<dbReference type="EMBL" id="LNIZ01000001">
    <property type="protein sequence ID" value="KTF05046.1"/>
    <property type="molecule type" value="Genomic_DNA"/>
</dbReference>
<dbReference type="SUPFAM" id="SSF52540">
    <property type="entry name" value="P-loop containing nucleoside triphosphate hydrolases"/>
    <property type="match status" value="1"/>
</dbReference>
<dbReference type="PATRIC" id="fig|59561.3.peg.350"/>
<reference evidence="2" key="2">
    <citation type="submission" date="2023-05" db="EMBL/GenBank/DDBJ databases">
        <title>Genomic Catalog of Human Bladder Bacteria.</title>
        <authorList>
            <person name="Du J."/>
        </authorList>
    </citation>
    <scope>NUCLEOTIDE SEQUENCE</scope>
    <source>
        <strain evidence="2">UMB1304A</strain>
    </source>
</reference>
<keyword evidence="1" id="KW-0418">Kinase</keyword>
<evidence type="ECO:0000313" key="1">
    <source>
        <dbReference type="EMBL" id="KTF05046.1"/>
    </source>
</evidence>
<dbReference type="RefSeq" id="WP_062612569.1">
    <property type="nucleotide sequence ID" value="NZ_CALTZF010000001.1"/>
</dbReference>
<dbReference type="Gene3D" id="3.40.50.300">
    <property type="entry name" value="P-loop containing nucleotide triphosphate hydrolases"/>
    <property type="match status" value="1"/>
</dbReference>
<gene>
    <name evidence="1" type="primary">cmk_2</name>
    <name evidence="1" type="ORF">AQZ59_00355</name>
    <name evidence="2" type="ORF">QP858_01575</name>
</gene>